<evidence type="ECO:0000313" key="2">
    <source>
        <dbReference type="Proteomes" id="UP001221142"/>
    </source>
</evidence>
<keyword evidence="2" id="KW-1185">Reference proteome</keyword>
<dbReference type="AlphaFoldDB" id="A0AAD7FZJ9"/>
<sequence length="317" mass="33780">MSRLLLTIAVYAFPTSDNSILRRAERGAHHAVNAANTGIDIWIPQLTLFKAVRVERILAHTGEDANLPSVAFALALLSQVVAAVSTTRLQPVQHAASTSGPPVASSPPGTLTSVDSFVATPRVRASSFAKRAAIPACLSNVELSCLNMAANCIDSVGMDTSFINNLWGVQSCVAAATCYGVGDLITSVECQTGLSTTNTAQASLDYDNIYAGIVGSCAFAPGGCPITQQNYIDFYYGELTAINSANFPVSNDVVIAWWNAITAWAATGPTVPYLNFNDWLHFSSAPSTTTTVPPPVPSFTQIEWSWRSLLWKMNRDG</sequence>
<name>A0AAD7FZJ9_9AGAR</name>
<accession>A0AAD7FZJ9</accession>
<gene>
    <name evidence="1" type="ORF">FB45DRAFT_1051156</name>
</gene>
<reference evidence="1" key="1">
    <citation type="submission" date="2023-03" db="EMBL/GenBank/DDBJ databases">
        <title>Massive genome expansion in bonnet fungi (Mycena s.s.) driven by repeated elements and novel gene families across ecological guilds.</title>
        <authorList>
            <consortium name="Lawrence Berkeley National Laboratory"/>
            <person name="Harder C.B."/>
            <person name="Miyauchi S."/>
            <person name="Viragh M."/>
            <person name="Kuo A."/>
            <person name="Thoen E."/>
            <person name="Andreopoulos B."/>
            <person name="Lu D."/>
            <person name="Skrede I."/>
            <person name="Drula E."/>
            <person name="Henrissat B."/>
            <person name="Morin E."/>
            <person name="Kohler A."/>
            <person name="Barry K."/>
            <person name="LaButti K."/>
            <person name="Morin E."/>
            <person name="Salamov A."/>
            <person name="Lipzen A."/>
            <person name="Mereny Z."/>
            <person name="Hegedus B."/>
            <person name="Baldrian P."/>
            <person name="Stursova M."/>
            <person name="Weitz H."/>
            <person name="Taylor A."/>
            <person name="Grigoriev I.V."/>
            <person name="Nagy L.G."/>
            <person name="Martin F."/>
            <person name="Kauserud H."/>
        </authorList>
    </citation>
    <scope>NUCLEOTIDE SEQUENCE</scope>
    <source>
        <strain evidence="1">9284</strain>
    </source>
</reference>
<evidence type="ECO:0000313" key="1">
    <source>
        <dbReference type="EMBL" id="KAJ7651431.1"/>
    </source>
</evidence>
<proteinExistence type="predicted"/>
<dbReference type="Proteomes" id="UP001221142">
    <property type="component" value="Unassembled WGS sequence"/>
</dbReference>
<comment type="caution">
    <text evidence="1">The sequence shown here is derived from an EMBL/GenBank/DDBJ whole genome shotgun (WGS) entry which is preliminary data.</text>
</comment>
<dbReference type="EMBL" id="JARKIF010000001">
    <property type="protein sequence ID" value="KAJ7651431.1"/>
    <property type="molecule type" value="Genomic_DNA"/>
</dbReference>
<organism evidence="1 2">
    <name type="scientific">Roridomyces roridus</name>
    <dbReference type="NCBI Taxonomy" id="1738132"/>
    <lineage>
        <taxon>Eukaryota</taxon>
        <taxon>Fungi</taxon>
        <taxon>Dikarya</taxon>
        <taxon>Basidiomycota</taxon>
        <taxon>Agaricomycotina</taxon>
        <taxon>Agaricomycetes</taxon>
        <taxon>Agaricomycetidae</taxon>
        <taxon>Agaricales</taxon>
        <taxon>Marasmiineae</taxon>
        <taxon>Mycenaceae</taxon>
        <taxon>Roridomyces</taxon>
    </lineage>
</organism>
<protein>
    <submittedName>
        <fullName evidence="1">Uncharacterized protein</fullName>
    </submittedName>
</protein>